<feature type="domain" description="Type I restriction modification DNA specificity" evidence="4">
    <location>
        <begin position="194"/>
        <end position="362"/>
    </location>
</feature>
<dbReference type="GO" id="GO:0016787">
    <property type="term" value="F:hydrolase activity"/>
    <property type="evidence" value="ECO:0007669"/>
    <property type="project" value="UniProtKB-KW"/>
</dbReference>
<reference evidence="5 6" key="1">
    <citation type="submission" date="2021-08" db="EMBL/GenBank/DDBJ databases">
        <title>Rheinheimera aquimaris sp. nov., isolated from seawater of the East Sea in Korea.</title>
        <authorList>
            <person name="Kim K.H."/>
            <person name="Wenting R."/>
            <person name="Kim K.R."/>
            <person name="Jeon C.O."/>
        </authorList>
    </citation>
    <scope>NUCLEOTIDE SEQUENCE [LARGE SCALE GENOMIC DNA]</scope>
    <source>
        <strain evidence="5 6">MA-13</strain>
    </source>
</reference>
<dbReference type="InterPro" id="IPR044946">
    <property type="entry name" value="Restrct_endonuc_typeI_TRD_sf"/>
</dbReference>
<dbReference type="InterPro" id="IPR052021">
    <property type="entry name" value="Type-I_RS_S_subunit"/>
</dbReference>
<dbReference type="CDD" id="cd17515">
    <property type="entry name" value="RMtype1_S_MjaORF132P_Sau1132ORF3780P-TRD1-CR1_like"/>
    <property type="match status" value="1"/>
</dbReference>
<evidence type="ECO:0000256" key="1">
    <source>
        <dbReference type="ARBA" id="ARBA00010923"/>
    </source>
</evidence>
<dbReference type="RefSeq" id="WP_205310580.1">
    <property type="nucleotide sequence ID" value="NZ_JAERPS020000001.1"/>
</dbReference>
<evidence type="ECO:0000313" key="5">
    <source>
        <dbReference type="EMBL" id="MBZ9610841.1"/>
    </source>
</evidence>
<dbReference type="GO" id="GO:0004519">
    <property type="term" value="F:endonuclease activity"/>
    <property type="evidence" value="ECO:0007669"/>
    <property type="project" value="UniProtKB-KW"/>
</dbReference>
<dbReference type="Gene3D" id="1.10.287.1120">
    <property type="entry name" value="Bipartite methylase S protein"/>
    <property type="match status" value="1"/>
</dbReference>
<keyword evidence="3" id="KW-0238">DNA-binding</keyword>
<organism evidence="5 6">
    <name type="scientific">Rheinheimera maricola</name>
    <dbReference type="NCBI Taxonomy" id="2793282"/>
    <lineage>
        <taxon>Bacteria</taxon>
        <taxon>Pseudomonadati</taxon>
        <taxon>Pseudomonadota</taxon>
        <taxon>Gammaproteobacteria</taxon>
        <taxon>Chromatiales</taxon>
        <taxon>Chromatiaceae</taxon>
        <taxon>Rheinheimera</taxon>
    </lineage>
</organism>
<dbReference type="PANTHER" id="PTHR30408">
    <property type="entry name" value="TYPE-1 RESTRICTION ENZYME ECOKI SPECIFICITY PROTEIN"/>
    <property type="match status" value="1"/>
</dbReference>
<keyword evidence="6" id="KW-1185">Reference proteome</keyword>
<evidence type="ECO:0000256" key="2">
    <source>
        <dbReference type="ARBA" id="ARBA00022747"/>
    </source>
</evidence>
<comment type="caution">
    <text evidence="5">The sequence shown here is derived from an EMBL/GenBank/DDBJ whole genome shotgun (WGS) entry which is preliminary data.</text>
</comment>
<keyword evidence="5" id="KW-0378">Hydrolase</keyword>
<feature type="domain" description="Type I restriction modification DNA specificity" evidence="4">
    <location>
        <begin position="3"/>
        <end position="172"/>
    </location>
</feature>
<dbReference type="CDD" id="cd17283">
    <property type="entry name" value="RMtype1_S_Hpy180ORF7835P_TRD2-CR2_like"/>
    <property type="match status" value="1"/>
</dbReference>
<sequence length="385" mass="42597">MSWPMVKLGDLFKVTSGGTPSRSVPEYYENGDIPWIKTGDLHHRYIEHASEYITSAGLNASSTRLYPSGTVLVAMYGATIGACSILRITACTNQACAAFTPVEKVDTDYLYYFLKHSKPVFVNAGAGGAQPNISAGFLKNFEIPLPPLAEQKRIAAILDKADAIRRKRQQAIQLADDFLRAVFLEMFGDPVTNPKGWEVKKLGDIVRIRRGASPRPIKEFLGGTIPWIKIGDGSKGDQIYLHDTKEYVTKAGAEKSLYLNEGALIFANCGVSLGFARILKKAGCVHDGWLAFDEINPSFNKIFLLKWLNQLTSHFRKIAPDGTQPNLNTGIMKQQELICPPVELQERFENIVHLTDSMLNKLKTAELADEQQFSAISQKAFSGLL</sequence>
<comment type="similarity">
    <text evidence="1">Belongs to the type-I restriction system S methylase family.</text>
</comment>
<dbReference type="EC" id="3.1.21.-" evidence="5"/>
<proteinExistence type="inferred from homology"/>
<dbReference type="InterPro" id="IPR000055">
    <property type="entry name" value="Restrct_endonuc_typeI_TRD"/>
</dbReference>
<protein>
    <submittedName>
        <fullName evidence="5">Restriction endonuclease subunit S</fullName>
        <ecNumber evidence="5">3.1.21.-</ecNumber>
    </submittedName>
</protein>
<accession>A0ABS7X5L7</accession>
<keyword evidence="5" id="KW-0540">Nuclease</keyword>
<dbReference type="Proteomes" id="UP000663814">
    <property type="component" value="Unassembled WGS sequence"/>
</dbReference>
<evidence type="ECO:0000256" key="3">
    <source>
        <dbReference type="ARBA" id="ARBA00023125"/>
    </source>
</evidence>
<evidence type="ECO:0000259" key="4">
    <source>
        <dbReference type="Pfam" id="PF01420"/>
    </source>
</evidence>
<dbReference type="EMBL" id="JAERPS020000001">
    <property type="protein sequence ID" value="MBZ9610841.1"/>
    <property type="molecule type" value="Genomic_DNA"/>
</dbReference>
<gene>
    <name evidence="5" type="ORF">I4W93_004465</name>
</gene>
<dbReference type="SUPFAM" id="SSF116734">
    <property type="entry name" value="DNA methylase specificity domain"/>
    <property type="match status" value="2"/>
</dbReference>
<dbReference type="PANTHER" id="PTHR30408:SF12">
    <property type="entry name" value="TYPE I RESTRICTION ENZYME MJAVIII SPECIFICITY SUBUNIT"/>
    <property type="match status" value="1"/>
</dbReference>
<dbReference type="Gene3D" id="3.90.220.20">
    <property type="entry name" value="DNA methylase specificity domains"/>
    <property type="match status" value="2"/>
</dbReference>
<dbReference type="Pfam" id="PF01420">
    <property type="entry name" value="Methylase_S"/>
    <property type="match status" value="2"/>
</dbReference>
<keyword evidence="5" id="KW-0255">Endonuclease</keyword>
<evidence type="ECO:0000313" key="6">
    <source>
        <dbReference type="Proteomes" id="UP000663814"/>
    </source>
</evidence>
<keyword evidence="2" id="KW-0680">Restriction system</keyword>
<name>A0ABS7X5L7_9GAMM</name>